<sequence>MSVFQVHFIWFLVFLLCTLMSLVLTLYSSLNMVSWLVSFDLFSLWSMDMNISFYLDWMAMTFMTTVMLISTIIMVYSYNYMYPYSKSYYFLWITILFVVSMILVITMSNMVYAMLGWDGLGLVSFFLIVYYQNNSSIVSGIFTLLMNRIGDSFFLVTLVLLFYTYDDFFSFSSSLPSFSLLIFLLLTFITKSAIFPFSPWLPLAMAAPTPISALVHSSTLVTAGLYLMMRFSYLFYSNTTIMNSLLLLSIFTSLYAGLNTVFEMDLKKLIALSTLSHLGFIGMAYSAGLLYLSFFHLLAHALFKSLLFMTMGDIMINLNHSQDIRYLSSGSLMTPFSSLLMSVSIMNLLGIPSMTGYFSKDLVLECMNYSNLSMFIMSIVYVNVLMTYYYSYKLFYYSFQSVKFNPYQLFHSPVLLHSILMSLLGLSTLFFTYVYMNMVYLSVLFYPVVYTVKFLPLLLNISLFIYLCVFLCLPTVLRKSVSSYFSSMLFLSPICMSLMPKFYYNTMFNSVISIEPRFLNQLMHNSSFTYFTPLLTQFYKSMLNPYYSLYFSLFIFILLLSVVWLL</sequence>
<name>A0AB39A6G0_9BILA</name>
<organism evidence="10">
    <name type="scientific">Asplanchna sp</name>
    <dbReference type="NCBI Taxonomy" id="3231738"/>
    <lineage>
        <taxon>Eukaryota</taxon>
        <taxon>Metazoa</taxon>
        <taxon>Spiralia</taxon>
        <taxon>Gnathifera</taxon>
        <taxon>Rotifera</taxon>
        <taxon>Eurotatoria</taxon>
        <taxon>Monogononta</taxon>
        <taxon>Pseudotrocha</taxon>
        <taxon>Ploima</taxon>
        <taxon>Asplanchnidae</taxon>
        <taxon>Asplanchna</taxon>
    </lineage>
</organism>
<dbReference type="AlphaFoldDB" id="A0AB39A6G0"/>
<dbReference type="Pfam" id="PF00361">
    <property type="entry name" value="Proton_antipo_M"/>
    <property type="match status" value="1"/>
</dbReference>
<dbReference type="EMBL" id="PP988072">
    <property type="protein sequence ID" value="XDF22624.1"/>
    <property type="molecule type" value="Genomic_DNA"/>
</dbReference>
<dbReference type="InterPro" id="IPR003945">
    <property type="entry name" value="NU5C-like"/>
</dbReference>
<dbReference type="InterPro" id="IPR001750">
    <property type="entry name" value="ND/Mrp_TM"/>
</dbReference>
<keyword evidence="5 8" id="KW-0472">Membrane</keyword>
<evidence type="ECO:0000256" key="7">
    <source>
        <dbReference type="ARBA" id="ARBA00049551"/>
    </source>
</evidence>
<dbReference type="PANTHER" id="PTHR42829:SF2">
    <property type="entry name" value="NADH-UBIQUINONE OXIDOREDUCTASE CHAIN 5"/>
    <property type="match status" value="1"/>
</dbReference>
<evidence type="ECO:0000256" key="5">
    <source>
        <dbReference type="ARBA" id="ARBA00023136"/>
    </source>
</evidence>
<feature type="transmembrane region" description="Helical" evidence="8">
    <location>
        <begin position="484"/>
        <end position="504"/>
    </location>
</feature>
<dbReference type="PRINTS" id="PR01434">
    <property type="entry name" value="NADHDHGNASE5"/>
</dbReference>
<feature type="domain" description="NADH:quinone oxidoreductase/Mrp antiporter transmembrane" evidence="9">
    <location>
        <begin position="109"/>
        <end position="384"/>
    </location>
</feature>
<dbReference type="GO" id="GO:0042773">
    <property type="term" value="P:ATP synthesis coupled electron transport"/>
    <property type="evidence" value="ECO:0007669"/>
    <property type="project" value="InterPro"/>
</dbReference>
<comment type="catalytic activity">
    <reaction evidence="7">
        <text>a ubiquinone + NADH + 5 H(+)(in) = a ubiquinol + NAD(+) + 4 H(+)(out)</text>
        <dbReference type="Rhea" id="RHEA:29091"/>
        <dbReference type="Rhea" id="RHEA-COMP:9565"/>
        <dbReference type="Rhea" id="RHEA-COMP:9566"/>
        <dbReference type="ChEBI" id="CHEBI:15378"/>
        <dbReference type="ChEBI" id="CHEBI:16389"/>
        <dbReference type="ChEBI" id="CHEBI:17976"/>
        <dbReference type="ChEBI" id="CHEBI:57540"/>
        <dbReference type="ChEBI" id="CHEBI:57945"/>
        <dbReference type="EC" id="7.1.1.2"/>
    </reaction>
</comment>
<dbReference type="GO" id="GO:0015990">
    <property type="term" value="P:electron transport coupled proton transport"/>
    <property type="evidence" value="ECO:0007669"/>
    <property type="project" value="TreeGrafter"/>
</dbReference>
<proteinExistence type="predicted"/>
<dbReference type="GO" id="GO:0008137">
    <property type="term" value="F:NADH dehydrogenase (ubiquinone) activity"/>
    <property type="evidence" value="ECO:0007669"/>
    <property type="project" value="UniProtKB-EC"/>
</dbReference>
<feature type="transmembrane region" description="Helical" evidence="8">
    <location>
        <begin position="372"/>
        <end position="392"/>
    </location>
</feature>
<geneLocation type="mitochondrion" evidence="10"/>
<evidence type="ECO:0000256" key="2">
    <source>
        <dbReference type="ARBA" id="ARBA00012944"/>
    </source>
</evidence>
<keyword evidence="4 8" id="KW-1133">Transmembrane helix</keyword>
<evidence type="ECO:0000256" key="8">
    <source>
        <dbReference type="SAM" id="Phobius"/>
    </source>
</evidence>
<feature type="transmembrane region" description="Helical" evidence="8">
    <location>
        <begin position="88"/>
        <end position="105"/>
    </location>
</feature>
<feature type="transmembrane region" description="Helical" evidence="8">
    <location>
        <begin position="269"/>
        <end position="291"/>
    </location>
</feature>
<feature type="transmembrane region" description="Helical" evidence="8">
    <location>
        <begin position="143"/>
        <end position="165"/>
    </location>
</feature>
<feature type="transmembrane region" description="Helical" evidence="8">
    <location>
        <begin position="547"/>
        <end position="565"/>
    </location>
</feature>
<evidence type="ECO:0000256" key="6">
    <source>
        <dbReference type="ARBA" id="ARBA00031027"/>
    </source>
</evidence>
<dbReference type="EC" id="7.1.1.2" evidence="2"/>
<feature type="transmembrane region" description="Helical" evidence="8">
    <location>
        <begin position="177"/>
        <end position="201"/>
    </location>
</feature>
<keyword evidence="10" id="KW-0496">Mitochondrion</keyword>
<comment type="subcellular location">
    <subcellularLocation>
        <location evidence="1">Membrane</location>
        <topology evidence="1">Multi-pass membrane protein</topology>
    </subcellularLocation>
</comment>
<evidence type="ECO:0000313" key="10">
    <source>
        <dbReference type="EMBL" id="XDF22624.1"/>
    </source>
</evidence>
<evidence type="ECO:0000256" key="4">
    <source>
        <dbReference type="ARBA" id="ARBA00022989"/>
    </source>
</evidence>
<evidence type="ECO:0000256" key="1">
    <source>
        <dbReference type="ARBA" id="ARBA00004141"/>
    </source>
</evidence>
<feature type="transmembrane region" description="Helical" evidence="8">
    <location>
        <begin position="57"/>
        <end position="76"/>
    </location>
</feature>
<feature type="transmembrane region" description="Helical" evidence="8">
    <location>
        <begin position="330"/>
        <end position="352"/>
    </location>
</feature>
<dbReference type="PANTHER" id="PTHR42829">
    <property type="entry name" value="NADH-UBIQUINONE OXIDOREDUCTASE CHAIN 5"/>
    <property type="match status" value="1"/>
</dbReference>
<protein>
    <recommendedName>
        <fullName evidence="2">NADH:ubiquinone reductase (H(+)-translocating)</fullName>
        <ecNumber evidence="2">7.1.1.2</ecNumber>
    </recommendedName>
    <alternativeName>
        <fullName evidence="6">NADH dehydrogenase subunit 5</fullName>
    </alternativeName>
</protein>
<feature type="transmembrane region" description="Helical" evidence="8">
    <location>
        <begin position="413"/>
        <end position="434"/>
    </location>
</feature>
<evidence type="ECO:0000259" key="9">
    <source>
        <dbReference type="Pfam" id="PF00361"/>
    </source>
</evidence>
<reference evidence="10" key="1">
    <citation type="submission" date="2024-07" db="EMBL/GenBank/DDBJ databases">
        <title>Complete of mitochondrial genome sequence and phylogenetic analysis of Asplanchna Sp. (Rotifera, Asplanchnidae).</title>
        <authorList>
            <person name="Cheng S."/>
            <person name="He R."/>
        </authorList>
    </citation>
    <scope>NUCLEOTIDE SEQUENCE</scope>
</reference>
<feature type="transmembrane region" description="Helical" evidence="8">
    <location>
        <begin position="454"/>
        <end position="477"/>
    </location>
</feature>
<dbReference type="GO" id="GO:0016020">
    <property type="term" value="C:membrane"/>
    <property type="evidence" value="ECO:0007669"/>
    <property type="project" value="UniProtKB-SubCell"/>
</dbReference>
<keyword evidence="3 8" id="KW-0812">Transmembrane</keyword>
<evidence type="ECO:0000256" key="3">
    <source>
        <dbReference type="ARBA" id="ARBA00022692"/>
    </source>
</evidence>
<accession>A0AB39A6G0</accession>
<gene>
    <name evidence="10" type="primary">ND5</name>
</gene>
<dbReference type="GO" id="GO:0003954">
    <property type="term" value="F:NADH dehydrogenase activity"/>
    <property type="evidence" value="ECO:0007669"/>
    <property type="project" value="TreeGrafter"/>
</dbReference>
<feature type="transmembrane region" description="Helical" evidence="8">
    <location>
        <begin position="213"/>
        <end position="235"/>
    </location>
</feature>
<feature type="transmembrane region" description="Helical" evidence="8">
    <location>
        <begin position="241"/>
        <end position="262"/>
    </location>
</feature>
<feature type="transmembrane region" description="Helical" evidence="8">
    <location>
        <begin position="7"/>
        <end position="37"/>
    </location>
</feature>